<dbReference type="Gene3D" id="3.30.1780.10">
    <property type="entry name" value="ornithine cyclodeaminase, domain 1"/>
    <property type="match status" value="1"/>
</dbReference>
<dbReference type="InterPro" id="IPR036291">
    <property type="entry name" value="NAD(P)-bd_dom_sf"/>
</dbReference>
<dbReference type="PANTHER" id="PTHR13812">
    <property type="entry name" value="KETIMINE REDUCTASE MU-CRYSTALLIN"/>
    <property type="match status" value="1"/>
</dbReference>
<dbReference type="PIRSF" id="PIRSF001439">
    <property type="entry name" value="CryM"/>
    <property type="match status" value="1"/>
</dbReference>
<protein>
    <submittedName>
        <fullName evidence="1">Ornithine cyclodeaminase</fullName>
    </submittedName>
</protein>
<dbReference type="Pfam" id="PF02423">
    <property type="entry name" value="OCD_Mu_crystall"/>
    <property type="match status" value="1"/>
</dbReference>
<dbReference type="Gene3D" id="3.40.50.720">
    <property type="entry name" value="NAD(P)-binding Rossmann-like Domain"/>
    <property type="match status" value="1"/>
</dbReference>
<dbReference type="NCBIfam" id="TIGR03944">
    <property type="entry name" value="dehyd_SbnB_fam"/>
    <property type="match status" value="1"/>
</dbReference>
<dbReference type="GO" id="GO:0016639">
    <property type="term" value="F:oxidoreductase activity, acting on the CH-NH2 group of donors, NAD or NADP as acceptor"/>
    <property type="evidence" value="ECO:0007669"/>
    <property type="project" value="InterPro"/>
</dbReference>
<dbReference type="EMBL" id="MH908919">
    <property type="protein sequence ID" value="AYM54222.1"/>
    <property type="molecule type" value="Genomic_DNA"/>
</dbReference>
<dbReference type="GO" id="GO:0005737">
    <property type="term" value="C:cytoplasm"/>
    <property type="evidence" value="ECO:0007669"/>
    <property type="project" value="TreeGrafter"/>
</dbReference>
<dbReference type="InterPro" id="IPR023866">
    <property type="entry name" value="SbnB"/>
</dbReference>
<organism evidence="1">
    <name type="scientific">Sorangium cellulosum</name>
    <name type="common">Polyangium cellulosum</name>
    <dbReference type="NCBI Taxonomy" id="56"/>
    <lineage>
        <taxon>Bacteria</taxon>
        <taxon>Pseudomonadati</taxon>
        <taxon>Myxococcota</taxon>
        <taxon>Polyangia</taxon>
        <taxon>Polyangiales</taxon>
        <taxon>Polyangiaceae</taxon>
        <taxon>Sorangium</taxon>
    </lineage>
</organism>
<dbReference type="SUPFAM" id="SSF51735">
    <property type="entry name" value="NAD(P)-binding Rossmann-fold domains"/>
    <property type="match status" value="1"/>
</dbReference>
<dbReference type="PANTHER" id="PTHR13812:SF19">
    <property type="entry name" value="KETIMINE REDUCTASE MU-CRYSTALLIN"/>
    <property type="match status" value="1"/>
</dbReference>
<accession>A0A3S5GY65</accession>
<evidence type="ECO:0000313" key="1">
    <source>
        <dbReference type="EMBL" id="AYM54222.1"/>
    </source>
</evidence>
<name>A0A3S5GY65_SORCE</name>
<sequence length="344" mass="37572">MIAMETPSHRALDLVIVKGKSCHDVVHGDIPGCVDVVREAYLAHGAGNTVNPPSYFLRFPERPNARIIALPAFLGERFRVSGIKWIASYPDNIRLGIPRASAVLILNDYDTGYPIAVLESSIISAARTAASAVLAAEALRAGKRVRRLGMVGNGLIARYIHRFFRGTGWELGETVLFDTDPAESAKFESALRDQGERSVRRAATFEEVVSSCEVVTFATVAPAPYARDVAMLAHNPLLLNISLRDLDPELLIASENVVDDVEHVLKANTSPHLTEMKLGHREFIRGTMADVLRKKVTVIPDRPIIFSPFGLGVLDLAVGKWVLDASVANGSSSPMSDFFFEVTR</sequence>
<proteinExistence type="predicted"/>
<dbReference type="InterPro" id="IPR003462">
    <property type="entry name" value="ODC_Mu_crystall"/>
</dbReference>
<dbReference type="AlphaFoldDB" id="A0A3S5GY65"/>
<reference evidence="1" key="1">
    <citation type="journal article" date="2018" name="J. Ind. Microbiol. Biotechnol.">
        <title>Genome mining reveals uncommon alkylpyrones as type III PKS products from myxobacteria.</title>
        <authorList>
            <person name="Hug J.J."/>
            <person name="Panter F."/>
            <person name="Krug D."/>
            <person name="Muller R."/>
        </authorList>
    </citation>
    <scope>NUCLEOTIDE SEQUENCE</scope>
    <source>
        <strain evidence="1">So ce1525</strain>
    </source>
</reference>
<dbReference type="InterPro" id="IPR023401">
    <property type="entry name" value="ODC_N"/>
</dbReference>
<dbReference type="GO" id="GO:0019290">
    <property type="term" value="P:siderophore biosynthetic process"/>
    <property type="evidence" value="ECO:0007669"/>
    <property type="project" value="InterPro"/>
</dbReference>